<dbReference type="Proteomes" id="UP000516380">
    <property type="component" value="Chromosome"/>
</dbReference>
<evidence type="ECO:0000313" key="2">
    <source>
        <dbReference type="EMBL" id="BCI87482.1"/>
    </source>
</evidence>
<evidence type="ECO:0000313" key="3">
    <source>
        <dbReference type="Proteomes" id="UP000516380"/>
    </source>
</evidence>
<dbReference type="InterPro" id="IPR050697">
    <property type="entry name" value="Adenylyl/Guanylyl_Cyclase_3/4"/>
</dbReference>
<proteinExistence type="predicted"/>
<protein>
    <recommendedName>
        <fullName evidence="4">Guanylate cyclase domain-containing protein</fullName>
    </recommendedName>
</protein>
<dbReference type="PANTHER" id="PTHR43081">
    <property type="entry name" value="ADENYLATE CYCLASE, TERMINAL-DIFFERENTIATION SPECIFIC-RELATED"/>
    <property type="match status" value="1"/>
</dbReference>
<feature type="region of interest" description="Disordered" evidence="1">
    <location>
        <begin position="346"/>
        <end position="377"/>
    </location>
</feature>
<dbReference type="AlphaFoldDB" id="A0A7G1IC83"/>
<gene>
    <name evidence="2" type="ORF">NIIDMKKI_26880</name>
</gene>
<dbReference type="PANTHER" id="PTHR43081:SF1">
    <property type="entry name" value="ADENYLATE CYCLASE, TERMINAL-DIFFERENTIATION SPECIFIC"/>
    <property type="match status" value="1"/>
</dbReference>
<dbReference type="SUPFAM" id="SSF55073">
    <property type="entry name" value="Nucleotide cyclase"/>
    <property type="match status" value="1"/>
</dbReference>
<organism evidence="2 3">
    <name type="scientific">Mycobacterium kansasii</name>
    <dbReference type="NCBI Taxonomy" id="1768"/>
    <lineage>
        <taxon>Bacteria</taxon>
        <taxon>Bacillati</taxon>
        <taxon>Actinomycetota</taxon>
        <taxon>Actinomycetes</taxon>
        <taxon>Mycobacteriales</taxon>
        <taxon>Mycobacteriaceae</taxon>
        <taxon>Mycobacterium</taxon>
    </lineage>
</organism>
<name>A0A7G1IC83_MYCKA</name>
<keyword evidence="3" id="KW-1185">Reference proteome</keyword>
<dbReference type="Gene3D" id="3.30.70.1230">
    <property type="entry name" value="Nucleotide cyclase"/>
    <property type="match status" value="1"/>
</dbReference>
<dbReference type="GO" id="GO:0009975">
    <property type="term" value="F:cyclase activity"/>
    <property type="evidence" value="ECO:0007669"/>
    <property type="project" value="UniProtKB-ARBA"/>
</dbReference>
<sequence length="377" mass="40225">MSLPDVPPANPDCKGGVKAHQDVPHPSLGTVRLFLVLDSRQVGPKVGCVAAAASNGKALPAITVDVGGNSLNFPNPVTDSTGNAFVTYNPGRYDGVLVLVPNPDGFQDIGWDIGSGDTHYEGKRAYYYAKLEGPGPNGQYTIRQFNNDCMPTCAGVPSPAKFCIGTEPITCRRYLGIGGYPSTSAIATARWRRISASKAIWRGRRRCHDGGCSSGSVTFLLTDVQGSTRRWEADADAMRAALDAHDRVLRNAIDAHGGFLFKHTGDGVCATFASLKAVVQEGPESAGATGRDRQAERRDRPGQVVRAWWHVIGANLAGPGVLDGHVRRHRHRPQADVRLVLRGGIRAKSPRSPAIRNPEIGQGTTQPRRASPASATA</sequence>
<feature type="compositionally biased region" description="Basic and acidic residues" evidence="1">
    <location>
        <begin position="290"/>
        <end position="300"/>
    </location>
</feature>
<feature type="region of interest" description="Disordered" evidence="1">
    <location>
        <begin position="1"/>
        <end position="21"/>
    </location>
</feature>
<evidence type="ECO:0008006" key="4">
    <source>
        <dbReference type="Google" id="ProtNLM"/>
    </source>
</evidence>
<dbReference type="GO" id="GO:0016849">
    <property type="term" value="F:phosphorus-oxygen lyase activity"/>
    <property type="evidence" value="ECO:0007669"/>
    <property type="project" value="UniProtKB-ARBA"/>
</dbReference>
<accession>A0A7G1IC83</accession>
<dbReference type="InterPro" id="IPR029787">
    <property type="entry name" value="Nucleotide_cyclase"/>
</dbReference>
<feature type="region of interest" description="Disordered" evidence="1">
    <location>
        <begin position="281"/>
        <end position="300"/>
    </location>
</feature>
<reference evidence="2 3" key="1">
    <citation type="submission" date="2020-07" db="EMBL/GenBank/DDBJ databases">
        <title>Mycobacterium kansasii (former subtype) with zoonotic potential isolated from diseased indoor pet cat, Japan.</title>
        <authorList>
            <person name="Fukano H."/>
            <person name="Terazono T."/>
            <person name="Hoshino Y."/>
        </authorList>
    </citation>
    <scope>NUCLEOTIDE SEQUENCE [LARGE SCALE GENOMIC DNA]</scope>
    <source>
        <strain evidence="2 3">Kuro-I</strain>
    </source>
</reference>
<dbReference type="EMBL" id="AP023343">
    <property type="protein sequence ID" value="BCI87482.1"/>
    <property type="molecule type" value="Genomic_DNA"/>
</dbReference>
<feature type="compositionally biased region" description="Pro residues" evidence="1">
    <location>
        <begin position="1"/>
        <end position="10"/>
    </location>
</feature>
<feature type="compositionally biased region" description="Polar residues" evidence="1">
    <location>
        <begin position="362"/>
        <end position="377"/>
    </location>
</feature>
<evidence type="ECO:0000256" key="1">
    <source>
        <dbReference type="SAM" id="MobiDB-lite"/>
    </source>
</evidence>